<protein>
    <submittedName>
        <fullName evidence="2">Uncharacterized protein</fullName>
    </submittedName>
</protein>
<feature type="region of interest" description="Disordered" evidence="1">
    <location>
        <begin position="1"/>
        <end position="43"/>
    </location>
</feature>
<dbReference type="OrthoDB" id="2434756at2759"/>
<evidence type="ECO:0000256" key="1">
    <source>
        <dbReference type="SAM" id="MobiDB-lite"/>
    </source>
</evidence>
<dbReference type="GO" id="GO:0003700">
    <property type="term" value="F:DNA-binding transcription factor activity"/>
    <property type="evidence" value="ECO:0007669"/>
    <property type="project" value="InterPro"/>
</dbReference>
<accession>B3RYE6</accession>
<dbReference type="GO" id="GO:0032981">
    <property type="term" value="P:mitochondrial respiratory chain complex I assembly"/>
    <property type="evidence" value="ECO:0007669"/>
    <property type="project" value="InterPro"/>
</dbReference>
<dbReference type="GO" id="GO:0005739">
    <property type="term" value="C:mitochondrion"/>
    <property type="evidence" value="ECO:0007669"/>
    <property type="project" value="GOC"/>
</dbReference>
<dbReference type="KEGG" id="tad:TRIADDRAFT_56531"/>
<organism evidence="2 3">
    <name type="scientific">Trichoplax adhaerens</name>
    <name type="common">Trichoplax reptans</name>
    <dbReference type="NCBI Taxonomy" id="10228"/>
    <lineage>
        <taxon>Eukaryota</taxon>
        <taxon>Metazoa</taxon>
        <taxon>Placozoa</taxon>
        <taxon>Uniplacotomia</taxon>
        <taxon>Trichoplacea</taxon>
        <taxon>Trichoplacidae</taxon>
        <taxon>Trichoplax</taxon>
    </lineage>
</organism>
<dbReference type="GeneID" id="6754128"/>
<dbReference type="AlphaFoldDB" id="B3RYE6"/>
<gene>
    <name evidence="2" type="ORF">TRIADDRAFT_56531</name>
</gene>
<dbReference type="CTD" id="6754128"/>
<proteinExistence type="predicted"/>
<dbReference type="HOGENOM" id="CLU_1580537_0_0_1"/>
<dbReference type="InParanoid" id="B3RYE6"/>
<keyword evidence="3" id="KW-1185">Reference proteome</keyword>
<dbReference type="EMBL" id="DS985245">
    <property type="protein sequence ID" value="EDV24585.1"/>
    <property type="molecule type" value="Genomic_DNA"/>
</dbReference>
<feature type="compositionally biased region" description="Basic and acidic residues" evidence="1">
    <location>
        <begin position="31"/>
        <end position="43"/>
    </location>
</feature>
<dbReference type="Proteomes" id="UP000009022">
    <property type="component" value="Unassembled WGS sequence"/>
</dbReference>
<sequence length="169" mass="19066">MGSGRSRLAGTAKELKKGATNRVSSPRHPGHRDPEPTFKPEELLKKDSTLNERLKGLRAQSRKIEIHENFPNEELVNLASNRKVLVTTKTIDPSAYNNYTPDEVPPGKLNMEQLVTLFTLYQHKSMPVEELAEKFKIDSKVAQDLVDSFALFSSLRKPEQQPKPASEEN</sequence>
<dbReference type="Pfam" id="PF06784">
    <property type="entry name" value="UPF0240"/>
    <property type="match status" value="1"/>
</dbReference>
<reference evidence="2 3" key="1">
    <citation type="journal article" date="2008" name="Nature">
        <title>The Trichoplax genome and the nature of placozoans.</title>
        <authorList>
            <person name="Srivastava M."/>
            <person name="Begovic E."/>
            <person name="Chapman J."/>
            <person name="Putnam N.H."/>
            <person name="Hellsten U."/>
            <person name="Kawashima T."/>
            <person name="Kuo A."/>
            <person name="Mitros T."/>
            <person name="Salamov A."/>
            <person name="Carpenter M.L."/>
            <person name="Signorovitch A.Y."/>
            <person name="Moreno M.A."/>
            <person name="Kamm K."/>
            <person name="Grimwood J."/>
            <person name="Schmutz J."/>
            <person name="Shapiro H."/>
            <person name="Grigoriev I.V."/>
            <person name="Buss L.W."/>
            <person name="Schierwater B."/>
            <person name="Dellaporta S.L."/>
            <person name="Rokhsar D.S."/>
        </authorList>
    </citation>
    <scope>NUCLEOTIDE SEQUENCE [LARGE SCALE GENOMIC DNA]</scope>
    <source>
        <strain evidence="2 3">Grell-BS-1999</strain>
    </source>
</reference>
<dbReference type="InterPro" id="IPR009622">
    <property type="entry name" value="NDUFAF4"/>
</dbReference>
<name>B3RYE6_TRIAD</name>
<evidence type="ECO:0000313" key="2">
    <source>
        <dbReference type="EMBL" id="EDV24585.1"/>
    </source>
</evidence>
<dbReference type="RefSeq" id="XP_002112475.1">
    <property type="nucleotide sequence ID" value="XM_002112439.1"/>
</dbReference>
<evidence type="ECO:0000313" key="3">
    <source>
        <dbReference type="Proteomes" id="UP000009022"/>
    </source>
</evidence>